<dbReference type="KEGG" id="asoc:CB4_02103"/>
<name>A0A0U4WGX1_9BACL</name>
<sequence>MIVIRTYEEMTSGEKRSLTLSIKKYADIFVDRHGNNGSGFASEEALVDEFYKGWLEESLASHYAWCAEKKAGGGYEVKGYHEQDQFVTEAKVKIRGILAEKMELDKLDTKEEASAVKEEAEQPTTRKKADMLTAVHLEKLVPNAERNAKKVAQRKKEGKLGRNDACPCGSGDKYKNCCEKKGIRYKRIRNKFIAT</sequence>
<proteinExistence type="predicted"/>
<dbReference type="RefSeq" id="WP_231956221.1">
    <property type="nucleotide sequence ID" value="NZ_AP017312.1"/>
</dbReference>
<dbReference type="Gene3D" id="3.10.450.50">
    <property type="match status" value="1"/>
</dbReference>
<organism evidence="1 2">
    <name type="scientific">Aneurinibacillus soli</name>
    <dbReference type="NCBI Taxonomy" id="1500254"/>
    <lineage>
        <taxon>Bacteria</taxon>
        <taxon>Bacillati</taxon>
        <taxon>Bacillota</taxon>
        <taxon>Bacilli</taxon>
        <taxon>Bacillales</taxon>
        <taxon>Paenibacillaceae</taxon>
        <taxon>Aneurinibacillus group</taxon>
        <taxon>Aneurinibacillus</taxon>
    </lineage>
</organism>
<dbReference type="Proteomes" id="UP000217696">
    <property type="component" value="Chromosome"/>
</dbReference>
<dbReference type="InterPro" id="IPR004027">
    <property type="entry name" value="SEC_C_motif"/>
</dbReference>
<evidence type="ECO:0000313" key="1">
    <source>
        <dbReference type="EMBL" id="BAU27929.1"/>
    </source>
</evidence>
<keyword evidence="2" id="KW-1185">Reference proteome</keyword>
<reference evidence="1 2" key="1">
    <citation type="submission" date="2015-12" db="EMBL/GenBank/DDBJ databases">
        <title>Genome sequence of Aneurinibacillus soli.</title>
        <authorList>
            <person name="Lee J.S."/>
            <person name="Lee K.C."/>
            <person name="Kim K.K."/>
            <person name="Lee B.W."/>
        </authorList>
    </citation>
    <scope>NUCLEOTIDE SEQUENCE [LARGE SCALE GENOMIC DNA]</scope>
    <source>
        <strain evidence="1 2">CB4</strain>
    </source>
</reference>
<accession>A0A0U4WGX1</accession>
<dbReference type="AlphaFoldDB" id="A0A0U4WGX1"/>
<dbReference type="SUPFAM" id="SSF103642">
    <property type="entry name" value="Sec-C motif"/>
    <property type="match status" value="1"/>
</dbReference>
<dbReference type="EMBL" id="AP017312">
    <property type="protein sequence ID" value="BAU27929.1"/>
    <property type="molecule type" value="Genomic_DNA"/>
</dbReference>
<protein>
    <submittedName>
        <fullName evidence="1">Preprotein translocase subunit SecA</fullName>
    </submittedName>
</protein>
<dbReference type="Pfam" id="PF02810">
    <property type="entry name" value="SEC-C"/>
    <property type="match status" value="1"/>
</dbReference>
<gene>
    <name evidence="1" type="ORF">CB4_02103</name>
</gene>
<evidence type="ECO:0000313" key="2">
    <source>
        <dbReference type="Proteomes" id="UP000217696"/>
    </source>
</evidence>